<gene>
    <name evidence="2" type="ORF">BGTH12_LOCUS491</name>
</gene>
<name>A0A9W4GCA3_BLUGR</name>
<dbReference type="Proteomes" id="UP000683417">
    <property type="component" value="Unassembled WGS sequence"/>
</dbReference>
<evidence type="ECO:0000313" key="2">
    <source>
        <dbReference type="EMBL" id="CAD6499133.1"/>
    </source>
</evidence>
<feature type="transmembrane region" description="Helical" evidence="1">
    <location>
        <begin position="12"/>
        <end position="32"/>
    </location>
</feature>
<comment type="caution">
    <text evidence="2">The sequence shown here is derived from an EMBL/GenBank/DDBJ whole genome shotgun (WGS) entry which is preliminary data.</text>
</comment>
<proteinExistence type="predicted"/>
<keyword evidence="1" id="KW-1133">Transmembrane helix</keyword>
<sequence length="64" mass="7409">MEPKNLNRPTYFLLPCYLTFYVRSVSVLLVSFERRRDCPVDPEIIGKSLHVVLNGKDSKLHECA</sequence>
<protein>
    <submittedName>
        <fullName evidence="2">BgTH12-04785</fullName>
    </submittedName>
</protein>
<organism evidence="2 3">
    <name type="scientific">Blumeria graminis f. sp. triticale</name>
    <dbReference type="NCBI Taxonomy" id="1689686"/>
    <lineage>
        <taxon>Eukaryota</taxon>
        <taxon>Fungi</taxon>
        <taxon>Dikarya</taxon>
        <taxon>Ascomycota</taxon>
        <taxon>Pezizomycotina</taxon>
        <taxon>Leotiomycetes</taxon>
        <taxon>Erysiphales</taxon>
        <taxon>Erysiphaceae</taxon>
        <taxon>Blumeria</taxon>
    </lineage>
</organism>
<keyword evidence="1" id="KW-0472">Membrane</keyword>
<dbReference type="EMBL" id="CAJHIT010000001">
    <property type="protein sequence ID" value="CAD6499133.1"/>
    <property type="molecule type" value="Genomic_DNA"/>
</dbReference>
<accession>A0A9W4GCA3</accession>
<evidence type="ECO:0000313" key="3">
    <source>
        <dbReference type="Proteomes" id="UP000683417"/>
    </source>
</evidence>
<evidence type="ECO:0000256" key="1">
    <source>
        <dbReference type="SAM" id="Phobius"/>
    </source>
</evidence>
<dbReference type="AlphaFoldDB" id="A0A9W4GCA3"/>
<reference evidence="2" key="1">
    <citation type="submission" date="2020-10" db="EMBL/GenBank/DDBJ databases">
        <authorList>
            <person name="Muller C M."/>
        </authorList>
    </citation>
    <scope>NUCLEOTIDE SEQUENCE</scope>
    <source>
        <strain evidence="2">THUN-12</strain>
    </source>
</reference>
<keyword evidence="1" id="KW-0812">Transmembrane</keyword>